<dbReference type="PANTHER" id="PTHR10543:SF89">
    <property type="entry name" value="CAROTENOID 9,10(9',10')-CLEAVAGE DIOXYGENASE 1"/>
    <property type="match status" value="1"/>
</dbReference>
<keyword evidence="2 5" id="KW-0479">Metal-binding</keyword>
<gene>
    <name evidence="6" type="ORF">GCM10022224_072090</name>
</gene>
<dbReference type="RefSeq" id="WP_344888325.1">
    <property type="nucleotide sequence ID" value="NZ_BAAAZP010000147.1"/>
</dbReference>
<evidence type="ECO:0000256" key="2">
    <source>
        <dbReference type="ARBA" id="ARBA00022723"/>
    </source>
</evidence>
<evidence type="ECO:0000313" key="6">
    <source>
        <dbReference type="EMBL" id="GAA3695996.1"/>
    </source>
</evidence>
<sequence>MRKSPFSDGFTPVAEEITAFDLQVTGRIPDELNGRYLRNGPNPLSLDDPSAGHLFLGEGMVHGVRLREGRAEWYRNRWVRSARVAERLGERPRPGPVHEGMDFAANTHVIGVAGRTFATVEAGALPYELGYELDTIGSCDFDGGLPGGYAAHTHLDPASGELHALAYFFAWDHHQHIVIDPKGTVTQVRDIPVPDSPMVHDFAITERFVVIYDLPVTFSMGHAEKGALLPYAWNEAHAPRVGLLSRESGEVRWVEAPSCWVFHTLNAYDDGDHVVVDVVSYPKGFVDARLDLGGPPTLDRWRIDLTTGRTAVTRLDDRAQEFPRMDERRTGRPYRYGYTAATTELRDIVGNEFEDLPDEAFENTLIKHDLVRGTQESRVFGRGAYVGEPVFVGSGAAEDDGWLIAYVNDPARGATDLVILQSQDFTGEPVATVHLPARVPLGFHGSWIAD</sequence>
<evidence type="ECO:0000256" key="5">
    <source>
        <dbReference type="RuleBase" id="RU364048"/>
    </source>
</evidence>
<accession>A0ABP7CWH8</accession>
<organism evidence="6 7">
    <name type="scientific">Nonomuraea antimicrobica</name>
    <dbReference type="NCBI Taxonomy" id="561173"/>
    <lineage>
        <taxon>Bacteria</taxon>
        <taxon>Bacillati</taxon>
        <taxon>Actinomycetota</taxon>
        <taxon>Actinomycetes</taxon>
        <taxon>Streptosporangiales</taxon>
        <taxon>Streptosporangiaceae</taxon>
        <taxon>Nonomuraea</taxon>
    </lineage>
</organism>
<keyword evidence="7" id="KW-1185">Reference proteome</keyword>
<dbReference type="Proteomes" id="UP001500902">
    <property type="component" value="Unassembled WGS sequence"/>
</dbReference>
<dbReference type="PANTHER" id="PTHR10543">
    <property type="entry name" value="BETA-CAROTENE DIOXYGENASE"/>
    <property type="match status" value="1"/>
</dbReference>
<reference evidence="7" key="1">
    <citation type="journal article" date="2019" name="Int. J. Syst. Evol. Microbiol.">
        <title>The Global Catalogue of Microorganisms (GCM) 10K type strain sequencing project: providing services to taxonomists for standard genome sequencing and annotation.</title>
        <authorList>
            <consortium name="The Broad Institute Genomics Platform"/>
            <consortium name="The Broad Institute Genome Sequencing Center for Infectious Disease"/>
            <person name="Wu L."/>
            <person name="Ma J."/>
        </authorList>
    </citation>
    <scope>NUCLEOTIDE SEQUENCE [LARGE SCALE GENOMIC DNA]</scope>
    <source>
        <strain evidence="7">JCM 16904</strain>
    </source>
</reference>
<evidence type="ECO:0000256" key="4">
    <source>
        <dbReference type="ARBA" id="ARBA00023004"/>
    </source>
</evidence>
<evidence type="ECO:0000256" key="1">
    <source>
        <dbReference type="ARBA" id="ARBA00006787"/>
    </source>
</evidence>
<dbReference type="EC" id="1.13.11.-" evidence="5"/>
<keyword evidence="3 5" id="KW-0560">Oxidoreductase</keyword>
<name>A0ABP7CWH8_9ACTN</name>
<evidence type="ECO:0000256" key="3">
    <source>
        <dbReference type="ARBA" id="ARBA00023002"/>
    </source>
</evidence>
<comment type="cofactor">
    <cofactor evidence="5">
        <name>Fe(2+)</name>
        <dbReference type="ChEBI" id="CHEBI:29033"/>
    </cofactor>
    <text evidence="5">Binds 1 Fe(2+) ion per subunit.</text>
</comment>
<dbReference type="InterPro" id="IPR004294">
    <property type="entry name" value="Carotenoid_Oase"/>
</dbReference>
<keyword evidence="4 5" id="KW-0408">Iron</keyword>
<comment type="similarity">
    <text evidence="1 5">Belongs to the carotenoid oxygenase family.</text>
</comment>
<evidence type="ECO:0000313" key="7">
    <source>
        <dbReference type="Proteomes" id="UP001500902"/>
    </source>
</evidence>
<keyword evidence="5" id="KW-0223">Dioxygenase</keyword>
<dbReference type="Pfam" id="PF03055">
    <property type="entry name" value="RPE65"/>
    <property type="match status" value="1"/>
</dbReference>
<dbReference type="EMBL" id="BAAAZP010000147">
    <property type="protein sequence ID" value="GAA3695996.1"/>
    <property type="molecule type" value="Genomic_DNA"/>
</dbReference>
<protein>
    <recommendedName>
        <fullName evidence="5">Dioxygenase</fullName>
        <ecNumber evidence="5">1.13.11.-</ecNumber>
    </recommendedName>
</protein>
<proteinExistence type="inferred from homology"/>
<comment type="caution">
    <text evidence="6">The sequence shown here is derived from an EMBL/GenBank/DDBJ whole genome shotgun (WGS) entry which is preliminary data.</text>
</comment>